<dbReference type="EMBL" id="CP003350">
    <property type="protein sequence ID" value="AFC85660.1"/>
    <property type="molecule type" value="Genomic_DNA"/>
</dbReference>
<dbReference type="AlphaFoldDB" id="H8L4I6"/>
<dbReference type="KEGG" id="fau:Fraau_1202"/>
<proteinExistence type="predicted"/>
<dbReference type="eggNOG" id="ENOG502Z8MG">
    <property type="taxonomic scope" value="Bacteria"/>
</dbReference>
<organism evidence="1 2">
    <name type="scientific">Frateuria aurantia (strain ATCC 33424 / DSM 6220 / KCTC 2777 / LMG 1558 / NBRC 3245 / NCIMB 13370)</name>
    <name type="common">Acetobacter aurantius</name>
    <dbReference type="NCBI Taxonomy" id="767434"/>
    <lineage>
        <taxon>Bacteria</taxon>
        <taxon>Pseudomonadati</taxon>
        <taxon>Pseudomonadota</taxon>
        <taxon>Gammaproteobacteria</taxon>
        <taxon>Lysobacterales</taxon>
        <taxon>Rhodanobacteraceae</taxon>
        <taxon>Frateuria</taxon>
    </lineage>
</organism>
<dbReference type="Proteomes" id="UP000005234">
    <property type="component" value="Chromosome"/>
</dbReference>
<dbReference type="InterPro" id="IPR021234">
    <property type="entry name" value="DUF2827"/>
</dbReference>
<accession>H8L4I6</accession>
<keyword evidence="2" id="KW-1185">Reference proteome</keyword>
<dbReference type="Pfam" id="PF10933">
    <property type="entry name" value="DUF2827"/>
    <property type="match status" value="1"/>
</dbReference>
<evidence type="ECO:0008006" key="3">
    <source>
        <dbReference type="Google" id="ProtNLM"/>
    </source>
</evidence>
<gene>
    <name evidence="1" type="ordered locus">Fraau_1202</name>
</gene>
<evidence type="ECO:0000313" key="2">
    <source>
        <dbReference type="Proteomes" id="UP000005234"/>
    </source>
</evidence>
<evidence type="ECO:0000313" key="1">
    <source>
        <dbReference type="EMBL" id="AFC85660.1"/>
    </source>
</evidence>
<dbReference type="HOGENOM" id="CLU_725040_0_0_6"/>
<dbReference type="STRING" id="767434.Fraau_1202"/>
<protein>
    <recommendedName>
        <fullName evidence="3">DUF2827 domain-containing protein</fullName>
    </recommendedName>
</protein>
<dbReference type="RefSeq" id="WP_014402666.1">
    <property type="nucleotide sequence ID" value="NC_017033.1"/>
</dbReference>
<name>H8L4I6_FRAAD</name>
<sequence length="383" mass="43181">MLSGHGTSSGLRVGITIGLASESETLWNNGIKQNAIFLAETLRHCPNVSSVVLVNTTSVRISKALPWDLDRWPVIALAEAKDGLDVLIELGGQVDADMTRHLKSRNARLVSYCCGFEYVHAMQSVIFGRPMWGDKLFVNQHYDAIWMVPQVAAGSQHYFQTLRRRPARTIPFVWSPVLLEQRAADLSVDPVHVPHAGPQRLTVMEPNIDVVKFCLYPILIAEEAYRNDPESIAFLHVTNAEHLATRSPEFISLMGHLDLVRNHKASFVGRYDTARFLAEFTDIVISHQWDNPLNYFYFDVCWLGYPLLHNADLCRDLGYYYPGNDVQSAAAMLRRIIVAQEDFDAAAYRQTQRSAIARFLPENRHVVETYTELLASLMAAAPV</sequence>
<reference evidence="1" key="1">
    <citation type="submission" date="2012-02" db="EMBL/GenBank/DDBJ databases">
        <title>The complete genome of Frateuria aurantia DSM 6220.</title>
        <authorList>
            <consortium name="US DOE Joint Genome Institute (JGI-PGF)"/>
            <person name="Lucas S."/>
            <person name="Copeland A."/>
            <person name="Lapidus A."/>
            <person name="Glavina del Rio T."/>
            <person name="Dalin E."/>
            <person name="Tice H."/>
            <person name="Bruce D."/>
            <person name="Goodwin L."/>
            <person name="Pitluck S."/>
            <person name="Peters L."/>
            <person name="Ovchinnikova G."/>
            <person name="Teshima H."/>
            <person name="Kyrpides N."/>
            <person name="Mavromatis K."/>
            <person name="Ivanova N."/>
            <person name="Brettin T."/>
            <person name="Detter J.C."/>
            <person name="Han C."/>
            <person name="Larimer F."/>
            <person name="Land M."/>
            <person name="Hauser L."/>
            <person name="Markowitz V."/>
            <person name="Cheng J.-F."/>
            <person name="Hugenholtz P."/>
            <person name="Woyke T."/>
            <person name="Wu D."/>
            <person name="Brambilla E."/>
            <person name="Klenk H.-P."/>
            <person name="Eisen J.A."/>
        </authorList>
    </citation>
    <scope>NUCLEOTIDE SEQUENCE</scope>
    <source>
        <strain evidence="1">DSM 6220</strain>
    </source>
</reference>